<reference evidence="1 2" key="1">
    <citation type="submission" date="2018-05" db="EMBL/GenBank/DDBJ databases">
        <title>Genomic Encyclopedia of Type Strains, Phase IV (KMG-IV): sequencing the most valuable type-strain genomes for metagenomic binning, comparative biology and taxonomic classification.</title>
        <authorList>
            <person name="Goeker M."/>
        </authorList>
    </citation>
    <scope>NUCLEOTIDE SEQUENCE [LARGE SCALE GENOMIC DNA]</scope>
    <source>
        <strain evidence="1 2">DSM 44704</strain>
    </source>
</reference>
<organism evidence="1 2">
    <name type="scientific">Nocardia tenerifensis</name>
    <dbReference type="NCBI Taxonomy" id="228006"/>
    <lineage>
        <taxon>Bacteria</taxon>
        <taxon>Bacillati</taxon>
        <taxon>Actinomycetota</taxon>
        <taxon>Actinomycetes</taxon>
        <taxon>Mycobacteriales</taxon>
        <taxon>Nocardiaceae</taxon>
        <taxon>Nocardia</taxon>
    </lineage>
</organism>
<sequence>MIAEYSEVQRLLDEAVRDRRLPGVVSEIRDVSEADQT</sequence>
<dbReference type="Proteomes" id="UP000247569">
    <property type="component" value="Unassembled WGS sequence"/>
</dbReference>
<gene>
    <name evidence="1" type="ORF">DFR70_104148</name>
</gene>
<proteinExistence type="predicted"/>
<dbReference type="EMBL" id="QJKF01000004">
    <property type="protein sequence ID" value="PXX65087.1"/>
    <property type="molecule type" value="Genomic_DNA"/>
</dbReference>
<name>A0A318KQ84_9NOCA</name>
<protein>
    <submittedName>
        <fullName evidence="1">Uncharacterized protein</fullName>
    </submittedName>
</protein>
<accession>A0A318KQ84</accession>
<evidence type="ECO:0000313" key="2">
    <source>
        <dbReference type="Proteomes" id="UP000247569"/>
    </source>
</evidence>
<evidence type="ECO:0000313" key="1">
    <source>
        <dbReference type="EMBL" id="PXX65087.1"/>
    </source>
</evidence>
<comment type="caution">
    <text evidence="1">The sequence shown here is derived from an EMBL/GenBank/DDBJ whole genome shotgun (WGS) entry which is preliminary data.</text>
</comment>
<dbReference type="AlphaFoldDB" id="A0A318KQ84"/>
<keyword evidence="2" id="KW-1185">Reference proteome</keyword>